<dbReference type="WBParaSite" id="MBELARI_LOCUS3958">
    <property type="protein sequence ID" value="MBELARI_LOCUS3958"/>
    <property type="gene ID" value="MBELARI_LOCUS3958"/>
</dbReference>
<organism evidence="2 3">
    <name type="scientific">Mesorhabditis belari</name>
    <dbReference type="NCBI Taxonomy" id="2138241"/>
    <lineage>
        <taxon>Eukaryota</taxon>
        <taxon>Metazoa</taxon>
        <taxon>Ecdysozoa</taxon>
        <taxon>Nematoda</taxon>
        <taxon>Chromadorea</taxon>
        <taxon>Rhabditida</taxon>
        <taxon>Rhabditina</taxon>
        <taxon>Rhabditomorpha</taxon>
        <taxon>Rhabditoidea</taxon>
        <taxon>Rhabditidae</taxon>
        <taxon>Mesorhabditinae</taxon>
        <taxon>Mesorhabditis</taxon>
    </lineage>
</organism>
<keyword evidence="2" id="KW-1185">Reference proteome</keyword>
<accession>A0AAF3FBH1</accession>
<feature type="compositionally biased region" description="Polar residues" evidence="1">
    <location>
        <begin position="17"/>
        <end position="26"/>
    </location>
</feature>
<sequence length="111" mass="13027">METKDRRERFMRRHTTLRSSHTSQEDAGSSSGASSLDEPHTGERNVTFLCPPQDNFHLQVPTLFQQNEDRPPMERPPHQPDVIEKIPMRARSQSWLIRTRHLNERKVSELL</sequence>
<dbReference type="Proteomes" id="UP000887575">
    <property type="component" value="Unassembled WGS sequence"/>
</dbReference>
<evidence type="ECO:0000256" key="1">
    <source>
        <dbReference type="SAM" id="MobiDB-lite"/>
    </source>
</evidence>
<proteinExistence type="predicted"/>
<reference evidence="3" key="1">
    <citation type="submission" date="2024-02" db="UniProtKB">
        <authorList>
            <consortium name="WormBaseParasite"/>
        </authorList>
    </citation>
    <scope>IDENTIFICATION</scope>
</reference>
<evidence type="ECO:0000313" key="2">
    <source>
        <dbReference type="Proteomes" id="UP000887575"/>
    </source>
</evidence>
<dbReference type="AlphaFoldDB" id="A0AAF3FBH1"/>
<name>A0AAF3FBH1_9BILA</name>
<evidence type="ECO:0000313" key="3">
    <source>
        <dbReference type="WBParaSite" id="MBELARI_LOCUS3958"/>
    </source>
</evidence>
<feature type="region of interest" description="Disordered" evidence="1">
    <location>
        <begin position="1"/>
        <end position="49"/>
    </location>
</feature>
<protein>
    <submittedName>
        <fullName evidence="3">Uncharacterized protein</fullName>
    </submittedName>
</protein>